<evidence type="ECO:0000256" key="6">
    <source>
        <dbReference type="ARBA" id="ARBA00022691"/>
    </source>
</evidence>
<protein>
    <submittedName>
        <fullName evidence="20">Uroporphyrinogen-III C-methyltransferase</fullName>
        <ecNumber evidence="20">2.1.1.107</ecNumber>
    </submittedName>
</protein>
<dbReference type="GO" id="GO:0019354">
    <property type="term" value="P:siroheme biosynthetic process"/>
    <property type="evidence" value="ECO:0007669"/>
    <property type="project" value="UniProtKB-UniPathway"/>
</dbReference>
<dbReference type="InterPro" id="IPR000878">
    <property type="entry name" value="4pyrrol_Mease"/>
</dbReference>
<dbReference type="InterPro" id="IPR014776">
    <property type="entry name" value="4pyrrole_Mease_sub2"/>
</dbReference>
<evidence type="ECO:0000259" key="17">
    <source>
        <dbReference type="Pfam" id="PF00590"/>
    </source>
</evidence>
<keyword evidence="7" id="KW-0560">Oxidoreductase</keyword>
<dbReference type="PANTHER" id="PTHR45790">
    <property type="entry name" value="SIROHEME SYNTHASE-RELATED"/>
    <property type="match status" value="1"/>
</dbReference>
<dbReference type="InterPro" id="IPR028281">
    <property type="entry name" value="Sirohaem_synthase_central"/>
</dbReference>
<comment type="pathway">
    <text evidence="14">Cofactor biosynthesis; adenosylcobalamin biosynthesis; precorrin-2 from uroporphyrinogen III: step 1/1.</text>
</comment>
<dbReference type="Pfam" id="PF14824">
    <property type="entry name" value="Sirohm_synth_M"/>
    <property type="match status" value="1"/>
</dbReference>
<evidence type="ECO:0000259" key="18">
    <source>
        <dbReference type="Pfam" id="PF10414"/>
    </source>
</evidence>
<dbReference type="RefSeq" id="WP_176614889.1">
    <property type="nucleotide sequence ID" value="NZ_JABXXR010000258.1"/>
</dbReference>
<evidence type="ECO:0000256" key="16">
    <source>
        <dbReference type="RuleBase" id="RU003960"/>
    </source>
</evidence>
<comment type="caution">
    <text evidence="20">The sequence shown here is derived from an EMBL/GenBank/DDBJ whole genome shotgun (WGS) entry which is preliminary data.</text>
</comment>
<evidence type="ECO:0000313" key="20">
    <source>
        <dbReference type="EMBL" id="NVN42064.1"/>
    </source>
</evidence>
<dbReference type="UniPathway" id="UPA00262">
    <property type="reaction ID" value="UER00211"/>
</dbReference>
<evidence type="ECO:0000256" key="1">
    <source>
        <dbReference type="ARBA" id="ARBA00005010"/>
    </source>
</evidence>
<dbReference type="EC" id="2.1.1.107" evidence="20"/>
<dbReference type="GO" id="GO:0032259">
    <property type="term" value="P:methylation"/>
    <property type="evidence" value="ECO:0007669"/>
    <property type="project" value="UniProtKB-KW"/>
</dbReference>
<dbReference type="FunFam" id="3.40.1010.10:FF:000001">
    <property type="entry name" value="Siroheme synthase"/>
    <property type="match status" value="1"/>
</dbReference>
<dbReference type="GO" id="GO:0009236">
    <property type="term" value="P:cobalamin biosynthetic process"/>
    <property type="evidence" value="ECO:0007669"/>
    <property type="project" value="UniProtKB-KW"/>
</dbReference>
<evidence type="ECO:0000256" key="10">
    <source>
        <dbReference type="ARBA" id="ARBA00023244"/>
    </source>
</evidence>
<feature type="active site" description="Proton donor" evidence="15">
    <location>
        <position position="281"/>
    </location>
</feature>
<dbReference type="Pfam" id="PF10414">
    <property type="entry name" value="CysG_dimeriser"/>
    <property type="match status" value="1"/>
</dbReference>
<dbReference type="PIRSF" id="PIRSF036426">
    <property type="entry name" value="Sirohaem_synth"/>
    <property type="match status" value="1"/>
</dbReference>
<keyword evidence="8" id="KW-0520">NAD</keyword>
<keyword evidence="9" id="KW-0456">Lyase</keyword>
<evidence type="ECO:0000256" key="2">
    <source>
        <dbReference type="ARBA" id="ARBA00005879"/>
    </source>
</evidence>
<dbReference type="InterPro" id="IPR006367">
    <property type="entry name" value="Sirohaem_synthase_N"/>
</dbReference>
<dbReference type="EMBL" id="JABXXR010000258">
    <property type="protein sequence ID" value="NVN42064.1"/>
    <property type="molecule type" value="Genomic_DNA"/>
</dbReference>
<dbReference type="PANTHER" id="PTHR45790:SF3">
    <property type="entry name" value="S-ADENOSYL-L-METHIONINE-DEPENDENT UROPORPHYRINOGEN III METHYLTRANSFERASE, CHLOROPLASTIC"/>
    <property type="match status" value="1"/>
</dbReference>
<evidence type="ECO:0000256" key="5">
    <source>
        <dbReference type="ARBA" id="ARBA00022679"/>
    </source>
</evidence>
<dbReference type="InterPro" id="IPR012409">
    <property type="entry name" value="Sirohaem_synth"/>
</dbReference>
<dbReference type="NCBIfam" id="TIGR01469">
    <property type="entry name" value="cobA_cysG_Cterm"/>
    <property type="match status" value="1"/>
</dbReference>
<name>A0A850PD40_9PROT</name>
<dbReference type="CDD" id="cd11642">
    <property type="entry name" value="SUMT"/>
    <property type="match status" value="1"/>
</dbReference>
<dbReference type="GO" id="GO:0051266">
    <property type="term" value="F:sirohydrochlorin ferrochelatase activity"/>
    <property type="evidence" value="ECO:0007669"/>
    <property type="project" value="InterPro"/>
</dbReference>
<reference evidence="20 21" key="1">
    <citation type="submission" date="2020-06" db="EMBL/GenBank/DDBJ databases">
        <title>Description of novel acetic acid bacteria.</title>
        <authorList>
            <person name="Sombolestani A."/>
        </authorList>
    </citation>
    <scope>NUCLEOTIDE SEQUENCE [LARGE SCALE GENOMIC DNA]</scope>
    <source>
        <strain evidence="20 21">LMG 27010</strain>
    </source>
</reference>
<feature type="domain" description="Sirohaem synthase dimerisation" evidence="18">
    <location>
        <begin position="166"/>
        <end position="220"/>
    </location>
</feature>
<dbReference type="Gene3D" id="3.40.50.720">
    <property type="entry name" value="NAD(P)-binding Rossmann-like Domain"/>
    <property type="match status" value="1"/>
</dbReference>
<dbReference type="Pfam" id="PF00590">
    <property type="entry name" value="TP_methylase"/>
    <property type="match status" value="1"/>
</dbReference>
<evidence type="ECO:0000256" key="14">
    <source>
        <dbReference type="ARBA" id="ARBA00060548"/>
    </source>
</evidence>
<comment type="pathway">
    <text evidence="1">Porphyrin-containing compound metabolism; siroheme biosynthesis; sirohydrochlorin from precorrin-2: step 1/1.</text>
</comment>
<comment type="catalytic activity">
    <reaction evidence="13">
        <text>precorrin-2 + NAD(+) = sirohydrochlorin + NADH + 2 H(+)</text>
        <dbReference type="Rhea" id="RHEA:15613"/>
        <dbReference type="ChEBI" id="CHEBI:15378"/>
        <dbReference type="ChEBI" id="CHEBI:57540"/>
        <dbReference type="ChEBI" id="CHEBI:57945"/>
        <dbReference type="ChEBI" id="CHEBI:58351"/>
        <dbReference type="ChEBI" id="CHEBI:58827"/>
        <dbReference type="EC" id="1.3.1.76"/>
    </reaction>
</comment>
<keyword evidence="4 16" id="KW-0489">Methyltransferase</keyword>
<dbReference type="Gene3D" id="3.30.160.110">
    <property type="entry name" value="Siroheme synthase, domain 2"/>
    <property type="match status" value="1"/>
</dbReference>
<dbReference type="AlphaFoldDB" id="A0A850PD40"/>
<dbReference type="Pfam" id="PF13241">
    <property type="entry name" value="NAD_binding_7"/>
    <property type="match status" value="1"/>
</dbReference>
<comment type="similarity">
    <text evidence="2 16">Belongs to the precorrin methyltransferase family.</text>
</comment>
<dbReference type="GO" id="GO:0004851">
    <property type="term" value="F:uroporphyrin-III C-methyltransferase activity"/>
    <property type="evidence" value="ECO:0007669"/>
    <property type="project" value="UniProtKB-EC"/>
</dbReference>
<dbReference type="InterPro" id="IPR050161">
    <property type="entry name" value="Siro_Cobalamin_biosynth"/>
</dbReference>
<keyword evidence="5 16" id="KW-0808">Transferase</keyword>
<dbReference type="PROSITE" id="PS00840">
    <property type="entry name" value="SUMT_2"/>
    <property type="match status" value="1"/>
</dbReference>
<dbReference type="PROSITE" id="PS00839">
    <property type="entry name" value="SUMT_1"/>
    <property type="match status" value="1"/>
</dbReference>
<evidence type="ECO:0000256" key="7">
    <source>
        <dbReference type="ARBA" id="ARBA00023002"/>
    </source>
</evidence>
<keyword evidence="21" id="KW-1185">Reference proteome</keyword>
<evidence type="ECO:0000256" key="4">
    <source>
        <dbReference type="ARBA" id="ARBA00022603"/>
    </source>
</evidence>
<evidence type="ECO:0000256" key="11">
    <source>
        <dbReference type="ARBA" id="ARBA00023268"/>
    </source>
</evidence>
<dbReference type="InterPro" id="IPR035996">
    <property type="entry name" value="4pyrrol_Methylase_sf"/>
</dbReference>
<evidence type="ECO:0000256" key="8">
    <source>
        <dbReference type="ARBA" id="ARBA00023027"/>
    </source>
</evidence>
<keyword evidence="3" id="KW-0169">Cobalamin biosynthesis</keyword>
<organism evidence="20 21">
    <name type="scientific">Ameyamaea chiangmaiensis</name>
    <dbReference type="NCBI Taxonomy" id="442969"/>
    <lineage>
        <taxon>Bacteria</taxon>
        <taxon>Pseudomonadati</taxon>
        <taxon>Pseudomonadota</taxon>
        <taxon>Alphaproteobacteria</taxon>
        <taxon>Acetobacterales</taxon>
        <taxon>Acetobacteraceae</taxon>
        <taxon>Ameyamaea</taxon>
    </lineage>
</organism>
<dbReference type="Gene3D" id="3.40.1010.10">
    <property type="entry name" value="Cobalt-precorrin-4 Transmethylase, Domain 1"/>
    <property type="match status" value="1"/>
</dbReference>
<proteinExistence type="inferred from homology"/>
<dbReference type="Proteomes" id="UP000585665">
    <property type="component" value="Unassembled WGS sequence"/>
</dbReference>
<evidence type="ECO:0000259" key="19">
    <source>
        <dbReference type="Pfam" id="PF14824"/>
    </source>
</evidence>
<gene>
    <name evidence="20" type="primary">cobA</name>
    <name evidence="20" type="ORF">HUK82_16070</name>
</gene>
<dbReference type="Gene3D" id="1.10.8.210">
    <property type="entry name" value="Sirohaem synthase, dimerisation domain"/>
    <property type="match status" value="1"/>
</dbReference>
<dbReference type="NCBIfam" id="TIGR01470">
    <property type="entry name" value="cysG_Nterm"/>
    <property type="match status" value="1"/>
</dbReference>
<dbReference type="GO" id="GO:0043115">
    <property type="term" value="F:precorrin-2 dehydrogenase activity"/>
    <property type="evidence" value="ECO:0007669"/>
    <property type="project" value="UniProtKB-EC"/>
</dbReference>
<feature type="domain" description="Tetrapyrrole methylase" evidence="17">
    <location>
        <begin position="229"/>
        <end position="439"/>
    </location>
</feature>
<dbReference type="SUPFAM" id="SSF75615">
    <property type="entry name" value="Siroheme synthase middle domains-like"/>
    <property type="match status" value="1"/>
</dbReference>
<evidence type="ECO:0000256" key="3">
    <source>
        <dbReference type="ARBA" id="ARBA00022573"/>
    </source>
</evidence>
<dbReference type="FunFam" id="3.30.950.10:FF:000001">
    <property type="entry name" value="Siroheme synthase"/>
    <property type="match status" value="1"/>
</dbReference>
<keyword evidence="10" id="KW-0627">Porphyrin biosynthesis</keyword>
<dbReference type="GO" id="GO:0051287">
    <property type="term" value="F:NAD binding"/>
    <property type="evidence" value="ECO:0007669"/>
    <property type="project" value="InterPro"/>
</dbReference>
<dbReference type="InterPro" id="IPR019478">
    <property type="entry name" value="Sirohaem_synthase_dimer_dom"/>
</dbReference>
<dbReference type="InterPro" id="IPR037115">
    <property type="entry name" value="Sirohaem_synt_dimer_dom_sf"/>
</dbReference>
<evidence type="ECO:0000256" key="9">
    <source>
        <dbReference type="ARBA" id="ARBA00023239"/>
    </source>
</evidence>
<evidence type="ECO:0000256" key="15">
    <source>
        <dbReference type="PIRSR" id="PIRSR036426-1"/>
    </source>
</evidence>
<comment type="pathway">
    <text evidence="12">Porphyrin-containing compound metabolism; siroheme biosynthesis; precorrin-2 from uroporphyrinogen III: step 1/1.</text>
</comment>
<evidence type="ECO:0000256" key="13">
    <source>
        <dbReference type="ARBA" id="ARBA00047561"/>
    </source>
</evidence>
<dbReference type="Gene3D" id="3.30.950.10">
    <property type="entry name" value="Methyltransferase, Cobalt-precorrin-4 Transmethylase, Domain 2"/>
    <property type="match status" value="1"/>
</dbReference>
<keyword evidence="6" id="KW-0949">S-adenosyl-L-methionine</keyword>
<evidence type="ECO:0000313" key="21">
    <source>
        <dbReference type="Proteomes" id="UP000585665"/>
    </source>
</evidence>
<evidence type="ECO:0000256" key="12">
    <source>
        <dbReference type="ARBA" id="ARBA00025705"/>
    </source>
</evidence>
<dbReference type="NCBIfam" id="NF007922">
    <property type="entry name" value="PRK10637.1"/>
    <property type="match status" value="1"/>
</dbReference>
<keyword evidence="11" id="KW-0511">Multifunctional enzyme</keyword>
<dbReference type="InterPro" id="IPR006366">
    <property type="entry name" value="CobA/CysG_C"/>
</dbReference>
<dbReference type="InterPro" id="IPR036291">
    <property type="entry name" value="NAD(P)-bd_dom_sf"/>
</dbReference>
<dbReference type="SUPFAM" id="SSF51735">
    <property type="entry name" value="NAD(P)-binding Rossmann-fold domains"/>
    <property type="match status" value="1"/>
</dbReference>
<dbReference type="SUPFAM" id="SSF53790">
    <property type="entry name" value="Tetrapyrrole methylase"/>
    <property type="match status" value="1"/>
</dbReference>
<feature type="domain" description="Siroheme synthase central" evidence="19">
    <location>
        <begin position="132"/>
        <end position="159"/>
    </location>
</feature>
<sequence>MTDAMVEGDIGWFPLSLRLAGRRVLVVGGGEIAVNKIRLLLAHDARVELLATHLNGQVAEWVERGVVSLVGDMAADGALRAVMPGCRLVYAATDDRAVNRAVATVADDLNIPVCAVDDPDPSSFITPAQIHRGPVRIAISTGGAAPVLARRLRATIEAHVPDDTATLARYLSDRRARVVEACPDVPRRRRIWEDFIDGVGGAAARGGAFEQADDVLAALLRDVRVRGEVWLVGAGPGDPDLLTLRALNLMQNADSVLYDQLVAPGLLDRVRRDAELVYVGKRASRHTLAQSEINAELVRRAQRGERVLRLKGGDPFIFGRGGEEIETLLGHGVPFQIVPGITAASGCAAYAGIPLTHRDCAQSCIFVTGHARADGALDLPWDAMARSGQTIVIYMGVGALPSLCARLIDHGLSADWPVAVVERGTLPGQRVVEGTLATLPGRVVEAGVGTPALIIVGEVVRHRVVSPPGFNPSSV</sequence>
<dbReference type="InterPro" id="IPR014777">
    <property type="entry name" value="4pyrrole_Mease_sub1"/>
</dbReference>
<dbReference type="NCBIfam" id="NF004790">
    <property type="entry name" value="PRK06136.1"/>
    <property type="match status" value="1"/>
</dbReference>
<accession>A0A850PD40</accession>
<dbReference type="InterPro" id="IPR003043">
    <property type="entry name" value="Uropor_MeTrfase_CS"/>
</dbReference>
<feature type="active site" description="Proton acceptor" evidence="15">
    <location>
        <position position="259"/>
    </location>
</feature>